<keyword evidence="1" id="KW-1133">Transmembrane helix</keyword>
<dbReference type="AlphaFoldDB" id="A0A8X6QH83"/>
<evidence type="ECO:0000313" key="3">
    <source>
        <dbReference type="Proteomes" id="UP000887013"/>
    </source>
</evidence>
<dbReference type="Proteomes" id="UP000887013">
    <property type="component" value="Unassembled WGS sequence"/>
</dbReference>
<keyword evidence="1" id="KW-0812">Transmembrane</keyword>
<accession>A0A8X6QH83</accession>
<proteinExistence type="predicted"/>
<evidence type="ECO:0000313" key="2">
    <source>
        <dbReference type="EMBL" id="GFU13324.1"/>
    </source>
</evidence>
<dbReference type="PANTHER" id="PTHR45902:SF4">
    <property type="entry name" value="G-PROTEIN COUPLED RECEPTORS FAMILY 2 PROFILE 2 DOMAIN-CONTAINING PROTEIN"/>
    <property type="match status" value="1"/>
</dbReference>
<dbReference type="InterPro" id="IPR053231">
    <property type="entry name" value="GPCR_LN-TM7"/>
</dbReference>
<reference evidence="2" key="1">
    <citation type="submission" date="2020-08" db="EMBL/GenBank/DDBJ databases">
        <title>Multicomponent nature underlies the extraordinary mechanical properties of spider dragline silk.</title>
        <authorList>
            <person name="Kono N."/>
            <person name="Nakamura H."/>
            <person name="Mori M."/>
            <person name="Yoshida Y."/>
            <person name="Ohtoshi R."/>
            <person name="Malay A.D."/>
            <person name="Moran D.A.P."/>
            <person name="Tomita M."/>
            <person name="Numata K."/>
            <person name="Arakawa K."/>
        </authorList>
    </citation>
    <scope>NUCLEOTIDE SEQUENCE</scope>
</reference>
<comment type="caution">
    <text evidence="2">The sequence shown here is derived from an EMBL/GenBank/DDBJ whole genome shotgun (WGS) entry which is preliminary data.</text>
</comment>
<organism evidence="2 3">
    <name type="scientific">Nephila pilipes</name>
    <name type="common">Giant wood spider</name>
    <name type="synonym">Nephila maculata</name>
    <dbReference type="NCBI Taxonomy" id="299642"/>
    <lineage>
        <taxon>Eukaryota</taxon>
        <taxon>Metazoa</taxon>
        <taxon>Ecdysozoa</taxon>
        <taxon>Arthropoda</taxon>
        <taxon>Chelicerata</taxon>
        <taxon>Arachnida</taxon>
        <taxon>Araneae</taxon>
        <taxon>Araneomorphae</taxon>
        <taxon>Entelegynae</taxon>
        <taxon>Araneoidea</taxon>
        <taxon>Nephilidae</taxon>
        <taxon>Nephila</taxon>
    </lineage>
</organism>
<gene>
    <name evidence="2" type="primary">NCL1_28919</name>
    <name evidence="2" type="ORF">NPIL_582761</name>
</gene>
<keyword evidence="1" id="KW-0472">Membrane</keyword>
<feature type="transmembrane region" description="Helical" evidence="1">
    <location>
        <begin position="79"/>
        <end position="98"/>
    </location>
</feature>
<sequence length="435" mass="49622">MKKTSHLTESAEYGFLVEYLSDCCADAENFHLCNYHLTRACLMQALRRTSARSVHITSCPVNFVGTRRRNIFCQVQHKMIRFLIFFGAVYFSLVVNALDYSDLHQTGKACPAQDSCHQMGTKEFEERSCECDSSCRSYMDCCIDGSASTKPRRSILSCIAYGEETKLGSFGKDYCPRGYNGFEKVKQFCEGQDDFSDPLLSAPITDTLEGVTYRNYYCAECHNASKNFLKYWLISLNFESLPTHLQNNDFVLRNLNFDSELKKWGVNAEGNFYPSNLVFHRPNFLILGRKCRPDVISSCPKTWRNASIKRACLSYMAVVHTSDKSYRNIHCAICNGEDVDSVSCIKNQAGTKQYDFKVLMDFNIHNQTNSISRMVEKCERANEVGNFAEKCRILDCVLPSSTSLDQAPFETIMSLSEYLEKVGEMNENCLNLKNW</sequence>
<name>A0A8X6QH83_NEPPI</name>
<keyword evidence="3" id="KW-1185">Reference proteome</keyword>
<dbReference type="OrthoDB" id="6416746at2759"/>
<dbReference type="EMBL" id="BMAW01125648">
    <property type="protein sequence ID" value="GFU13324.1"/>
    <property type="molecule type" value="Genomic_DNA"/>
</dbReference>
<dbReference type="PANTHER" id="PTHR45902">
    <property type="entry name" value="LATROPHILIN RECEPTOR-LIKE PROTEIN A"/>
    <property type="match status" value="1"/>
</dbReference>
<protein>
    <submittedName>
        <fullName evidence="2">SMB domain-containing protein</fullName>
    </submittedName>
</protein>
<evidence type="ECO:0000256" key="1">
    <source>
        <dbReference type="SAM" id="Phobius"/>
    </source>
</evidence>